<evidence type="ECO:0000313" key="1">
    <source>
        <dbReference type="EMBL" id="GAI49105.1"/>
    </source>
</evidence>
<accession>X1QDM6</accession>
<protein>
    <submittedName>
        <fullName evidence="1">Uncharacterized protein</fullName>
    </submittedName>
</protein>
<feature type="non-terminal residue" evidence="1">
    <location>
        <position position="1"/>
    </location>
</feature>
<reference evidence="1" key="1">
    <citation type="journal article" date="2014" name="Front. Microbiol.">
        <title>High frequency of phylogenetically diverse reductive dehalogenase-homologous genes in deep subseafloor sedimentary metagenomes.</title>
        <authorList>
            <person name="Kawai M."/>
            <person name="Futagami T."/>
            <person name="Toyoda A."/>
            <person name="Takaki Y."/>
            <person name="Nishi S."/>
            <person name="Hori S."/>
            <person name="Arai W."/>
            <person name="Tsubouchi T."/>
            <person name="Morono Y."/>
            <person name="Uchiyama I."/>
            <person name="Ito T."/>
            <person name="Fujiyama A."/>
            <person name="Inagaki F."/>
            <person name="Takami H."/>
        </authorList>
    </citation>
    <scope>NUCLEOTIDE SEQUENCE</scope>
    <source>
        <strain evidence="1">Expedition CK06-06</strain>
    </source>
</reference>
<name>X1QDM6_9ZZZZ</name>
<comment type="caution">
    <text evidence="1">The sequence shown here is derived from an EMBL/GenBank/DDBJ whole genome shotgun (WGS) entry which is preliminary data.</text>
</comment>
<gene>
    <name evidence="1" type="ORF">S06H3_54203</name>
</gene>
<organism evidence="1">
    <name type="scientific">marine sediment metagenome</name>
    <dbReference type="NCBI Taxonomy" id="412755"/>
    <lineage>
        <taxon>unclassified sequences</taxon>
        <taxon>metagenomes</taxon>
        <taxon>ecological metagenomes</taxon>
    </lineage>
</organism>
<dbReference type="EMBL" id="BARV01034640">
    <property type="protein sequence ID" value="GAI49105.1"/>
    <property type="molecule type" value="Genomic_DNA"/>
</dbReference>
<proteinExistence type="predicted"/>
<dbReference type="AlphaFoldDB" id="X1QDM6"/>
<sequence>GLFYKIYCPVCQWLISPGAWQKLEQRLRGKEDIPLGLMQRSDGKKLYRGDSLRDPGDIPASFPVVKERLMSAFKLWVVKEWIEDKDLQVMYDWIKARARIVRGMLLPRRVSFIEAKRGEAKLREL</sequence>